<dbReference type="STRING" id="1406858.GCA_000710895_07125"/>
<reference evidence="2 3" key="1">
    <citation type="submission" date="2018-06" db="EMBL/GenBank/DDBJ databases">
        <authorList>
            <consortium name="Pathogen Informatics"/>
            <person name="Doyle S."/>
        </authorList>
    </citation>
    <scope>NUCLEOTIDE SEQUENCE [LARGE SCALE GENOMIC DNA]</scope>
    <source>
        <strain evidence="2 3">NCTC1934</strain>
    </source>
</reference>
<dbReference type="AlphaFoldDB" id="A0A378YSK6"/>
<name>A0A378YSK6_9NOCA</name>
<evidence type="ECO:0000313" key="2">
    <source>
        <dbReference type="EMBL" id="SUA80146.1"/>
    </source>
</evidence>
<protein>
    <submittedName>
        <fullName evidence="2">Uncharacterized protein</fullName>
    </submittedName>
</protein>
<feature type="region of interest" description="Disordered" evidence="1">
    <location>
        <begin position="1"/>
        <end position="22"/>
    </location>
</feature>
<dbReference type="EMBL" id="UGRY01000002">
    <property type="protein sequence ID" value="SUA80146.1"/>
    <property type="molecule type" value="Genomic_DNA"/>
</dbReference>
<sequence>MRKLGSGYGNHPDIGADPSGAAFPGRTLLRNFSAEA</sequence>
<organism evidence="2 3">
    <name type="scientific">Nocardia otitidiscaviarum</name>
    <dbReference type="NCBI Taxonomy" id="1823"/>
    <lineage>
        <taxon>Bacteria</taxon>
        <taxon>Bacillati</taxon>
        <taxon>Actinomycetota</taxon>
        <taxon>Actinomycetes</taxon>
        <taxon>Mycobacteriales</taxon>
        <taxon>Nocardiaceae</taxon>
        <taxon>Nocardia</taxon>
    </lineage>
</organism>
<evidence type="ECO:0000256" key="1">
    <source>
        <dbReference type="SAM" id="MobiDB-lite"/>
    </source>
</evidence>
<evidence type="ECO:0000313" key="3">
    <source>
        <dbReference type="Proteomes" id="UP000255467"/>
    </source>
</evidence>
<gene>
    <name evidence="2" type="ORF">NCTC1934_04132</name>
</gene>
<keyword evidence="3" id="KW-1185">Reference proteome</keyword>
<dbReference type="Proteomes" id="UP000255467">
    <property type="component" value="Unassembled WGS sequence"/>
</dbReference>
<proteinExistence type="predicted"/>
<accession>A0A378YSK6</accession>